<organism evidence="1 2">
    <name type="scientific">[Actinomadura] parvosata subsp. kistnae</name>
    <dbReference type="NCBI Taxonomy" id="1909395"/>
    <lineage>
        <taxon>Bacteria</taxon>
        <taxon>Bacillati</taxon>
        <taxon>Actinomycetota</taxon>
        <taxon>Actinomycetes</taxon>
        <taxon>Streptosporangiales</taxon>
        <taxon>Streptosporangiaceae</taxon>
        <taxon>Nonomuraea</taxon>
    </lineage>
</organism>
<dbReference type="AlphaFoldDB" id="A0A1V0A5M8"/>
<protein>
    <recommendedName>
        <fullName evidence="3">Lipoprotein LpqB beta-propeller domain-containing protein</fullName>
    </recommendedName>
</protein>
<sequence>MKATGAPAVHPILRGTPDGRSAPVLTIRGAAHVPAPAGEWWKAPFAGGGGVTVAATHVPGDPDSVLRLYRIDGADRAPRRIPLAPIHSPLLYGMSLSPDGSHVALVVDREQNGCEQVLLVPVSGGAPATVLMTTRGDTHVFDVSLGPDGVLLAVVDLLSQRRELLLHDTGSRIAADGERGIFQIVAAAVSPSGTSVAVASTRHDGARFVVSLMPMNGEDERVLYERPAARTDPAQADLAFDAAGERLLVGYGDVVLLDVAGAGHSLLMRAEPAHWNRVAW</sequence>
<dbReference type="Proteomes" id="UP000190797">
    <property type="component" value="Chromosome"/>
</dbReference>
<evidence type="ECO:0008006" key="3">
    <source>
        <dbReference type="Google" id="ProtNLM"/>
    </source>
</evidence>
<evidence type="ECO:0000313" key="2">
    <source>
        <dbReference type="Proteomes" id="UP000190797"/>
    </source>
</evidence>
<dbReference type="RefSeq" id="WP_080041764.1">
    <property type="nucleotide sequence ID" value="NZ_CP017717.1"/>
</dbReference>
<gene>
    <name evidence="1" type="ORF">BKM31_32200</name>
</gene>
<evidence type="ECO:0000313" key="1">
    <source>
        <dbReference type="EMBL" id="AQZ65501.1"/>
    </source>
</evidence>
<reference evidence="2" key="1">
    <citation type="journal article" date="2017" name="Med. Chem. Commun.">
        <title>Nonomuraea sp. ATCC 55076 harbours the largest actinomycete chromosome to date and the kistamicin biosynthetic gene cluster.</title>
        <authorList>
            <person name="Nazari B."/>
            <person name="Forneris C.C."/>
            <person name="Gibson M.I."/>
            <person name="Moon K."/>
            <person name="Schramma K.R."/>
            <person name="Seyedsayamdost M.R."/>
        </authorList>
    </citation>
    <scope>NUCLEOTIDE SEQUENCE [LARGE SCALE GENOMIC DNA]</scope>
    <source>
        <strain evidence="2">ATCC 55076</strain>
    </source>
</reference>
<accession>A0A1V0A5M8</accession>
<dbReference type="Gene3D" id="2.120.10.30">
    <property type="entry name" value="TolB, C-terminal domain"/>
    <property type="match status" value="1"/>
</dbReference>
<name>A0A1V0A5M8_9ACTN</name>
<keyword evidence="2" id="KW-1185">Reference proteome</keyword>
<dbReference type="EMBL" id="CP017717">
    <property type="protein sequence ID" value="AQZ65501.1"/>
    <property type="molecule type" value="Genomic_DNA"/>
</dbReference>
<dbReference type="InterPro" id="IPR011042">
    <property type="entry name" value="6-blade_b-propeller_TolB-like"/>
</dbReference>
<dbReference type="KEGG" id="noa:BKM31_32200"/>
<proteinExistence type="predicted"/>
<dbReference type="SUPFAM" id="SSF82171">
    <property type="entry name" value="DPP6 N-terminal domain-like"/>
    <property type="match status" value="1"/>
</dbReference>